<evidence type="ECO:0000256" key="1">
    <source>
        <dbReference type="SAM" id="MobiDB-lite"/>
    </source>
</evidence>
<keyword evidence="4" id="KW-1185">Reference proteome</keyword>
<protein>
    <recommendedName>
        <fullName evidence="2">DUF6824 domain-containing protein</fullName>
    </recommendedName>
</protein>
<dbReference type="EMBL" id="JAGRRH010000024">
    <property type="protein sequence ID" value="KAG7343002.1"/>
    <property type="molecule type" value="Genomic_DNA"/>
</dbReference>
<gene>
    <name evidence="3" type="ORF">IV203_020947</name>
</gene>
<feature type="compositionally biased region" description="Polar residues" evidence="1">
    <location>
        <begin position="15"/>
        <end position="24"/>
    </location>
</feature>
<feature type="domain" description="DUF6824" evidence="2">
    <location>
        <begin position="187"/>
        <end position="271"/>
    </location>
</feature>
<feature type="region of interest" description="Disordered" evidence="1">
    <location>
        <begin position="277"/>
        <end position="301"/>
    </location>
</feature>
<feature type="compositionally biased region" description="Low complexity" evidence="1">
    <location>
        <begin position="145"/>
        <end position="165"/>
    </location>
</feature>
<evidence type="ECO:0000313" key="4">
    <source>
        <dbReference type="Proteomes" id="UP000693970"/>
    </source>
</evidence>
<feature type="compositionally biased region" description="Basic and acidic residues" evidence="1">
    <location>
        <begin position="49"/>
        <end position="59"/>
    </location>
</feature>
<dbReference type="Proteomes" id="UP000693970">
    <property type="component" value="Unassembled WGS sequence"/>
</dbReference>
<comment type="caution">
    <text evidence="3">The sequence shown here is derived from an EMBL/GenBank/DDBJ whole genome shotgun (WGS) entry which is preliminary data.</text>
</comment>
<proteinExistence type="predicted"/>
<accession>A0A9K3PCU5</accession>
<name>A0A9K3PCU5_9STRA</name>
<sequence length="552" mass="60213">MDYENNAESKMLHLRSSSGTSSCNVGKDRTHNDVAQGDLFASHAGGGSNDERRPSCSAHKKDVAHIPILLHGRCHHHSGDIDRVLRTAEHDTITNGNSKETKLNPATVTTSFLSGSETSAQTSMDIRTTVPYPHAVLPKTCSSAAITSTSSSPESAPTESPVSSPRLFSKEDKPILPESTSQYNSRDVLLGRGVPIQRHPGNKRMHRIVDSYRERYRTASRGDKTLLVRATIQDIRKGGTRFLKRVEGKASDEWRDASEDIVYEKVSHALRGNGGGHRNFSSFMSSPRRTSTTANGGSDQDEEVTYIVSRDPATAERAATLPDNSFSKMSVFGGAQSLPQIPHVQRLLSSVLPASLAGSHSNLVAPSEPSSFASLRGLAVPQLLHSQLLAQQQKQQEQQRLSLPGMNAPEVAACLDLLLGSNGGLDFLGRSSLLSPVKHASFLPGVLQQRSQPQPQYDPSHVLSLLLSTNSRGPLNHLLQQQQQDQDMLRFLQQELAGRQLALSMANIVPTTSHNQRQPSPTLDQKELFSTLLLANAMTSTKPDWNTFPEKK</sequence>
<reference evidence="3" key="1">
    <citation type="journal article" date="2021" name="Sci. Rep.">
        <title>Diploid genomic architecture of Nitzschia inconspicua, an elite biomass production diatom.</title>
        <authorList>
            <person name="Oliver A."/>
            <person name="Podell S."/>
            <person name="Pinowska A."/>
            <person name="Traller J.C."/>
            <person name="Smith S.R."/>
            <person name="McClure R."/>
            <person name="Beliaev A."/>
            <person name="Bohutskyi P."/>
            <person name="Hill E.A."/>
            <person name="Rabines A."/>
            <person name="Zheng H."/>
            <person name="Allen L.Z."/>
            <person name="Kuo A."/>
            <person name="Grigoriev I.V."/>
            <person name="Allen A.E."/>
            <person name="Hazlebeck D."/>
            <person name="Allen E.E."/>
        </authorList>
    </citation>
    <scope>NUCLEOTIDE SEQUENCE</scope>
    <source>
        <strain evidence="3">Hildebrandi</strain>
    </source>
</reference>
<feature type="region of interest" description="Disordered" evidence="1">
    <location>
        <begin position="1"/>
        <end position="59"/>
    </location>
</feature>
<dbReference type="Pfam" id="PF20710">
    <property type="entry name" value="DUF6824"/>
    <property type="match status" value="1"/>
</dbReference>
<dbReference type="AlphaFoldDB" id="A0A9K3PCU5"/>
<reference evidence="3" key="2">
    <citation type="submission" date="2021-04" db="EMBL/GenBank/DDBJ databases">
        <authorList>
            <person name="Podell S."/>
        </authorList>
    </citation>
    <scope>NUCLEOTIDE SEQUENCE</scope>
    <source>
        <strain evidence="3">Hildebrandi</strain>
    </source>
</reference>
<evidence type="ECO:0000259" key="2">
    <source>
        <dbReference type="Pfam" id="PF20710"/>
    </source>
</evidence>
<organism evidence="3 4">
    <name type="scientific">Nitzschia inconspicua</name>
    <dbReference type="NCBI Taxonomy" id="303405"/>
    <lineage>
        <taxon>Eukaryota</taxon>
        <taxon>Sar</taxon>
        <taxon>Stramenopiles</taxon>
        <taxon>Ochrophyta</taxon>
        <taxon>Bacillariophyta</taxon>
        <taxon>Bacillariophyceae</taxon>
        <taxon>Bacillariophycidae</taxon>
        <taxon>Bacillariales</taxon>
        <taxon>Bacillariaceae</taxon>
        <taxon>Nitzschia</taxon>
    </lineage>
</organism>
<feature type="region of interest" description="Disordered" evidence="1">
    <location>
        <begin position="145"/>
        <end position="183"/>
    </location>
</feature>
<dbReference type="InterPro" id="IPR049227">
    <property type="entry name" value="DUF6824"/>
</dbReference>
<feature type="compositionally biased region" description="Polar residues" evidence="1">
    <location>
        <begin position="279"/>
        <end position="298"/>
    </location>
</feature>
<evidence type="ECO:0000313" key="3">
    <source>
        <dbReference type="EMBL" id="KAG7343002.1"/>
    </source>
</evidence>